<dbReference type="InParanoid" id="A0A151ZDB7"/>
<feature type="transmembrane region" description="Helical" evidence="2">
    <location>
        <begin position="88"/>
        <end position="110"/>
    </location>
</feature>
<evidence type="ECO:0000313" key="3">
    <source>
        <dbReference type="EMBL" id="KYQ91946.1"/>
    </source>
</evidence>
<gene>
    <name evidence="3" type="ORF">DLAC_07186</name>
</gene>
<sequence>MTKNRTNEQVIATFQFADNNKTLAAVKSPKDSYIFMIYLGRETTEELASGMSEFTRKHLLKSTNILTTTSGNRIGYKLVTIDEKEYKVFTLFSFDLALLVVILGLCAVYQSQSEYRCAHCKCYSLSINNFSNQCFFKWRTHKDNLIHHKYGGSTPKMKIGMKSHPVLPIDPINIVIDDLHMTMGVVKFFLKPLLEGVDSNLELTKDLESFFKKKAKLNLSGFFSAINVRTGTVYTLKEKFTKAAVNYGEYIRTIVSNVQLMEVFRKHNHFDEIKFENISKLLKQVHFLLALCKWDHKPNTIFDYQWLYLTKIVGDQLRLSFCNFKELYWLDHYIEILPNHFCKKIVKKKRQQQASENSNSEKRLATSVQSTLPVVTSSNVPSRSTIPIILRSNTSATPLSLSSRSITPIDLSSNTSSPFPSLPPTTTQSVIAYNSNNNNNNNSNNTFANSTTTTTTTTTHESIPVPNDDVDDDTLPKGQKVSTYVHYFLKHTGFYLEHYGSLTRYSMTSTEGKHKENRVLKDSCTNKYNLNKRKEEQKKTKDITSQTIKLSALSSIHANHATSNEIEYISITDDSPVDDFITKFMNPYDQQLFSLPYLFGIQRLSEIPNLPISRPTYLLGDNIECMSILNDNDYLGWNSGVVINYQYINNNKFSYSVVYHMDNNQIETNIPQYRLAFTPEGIIPSLDKVDVNSVILISNPKPIKYYAAKVLSKDTNNNLFTFQYLHNKKEDKRNFDQSKRYIIPLLHNDIADLITFLDKK</sequence>
<dbReference type="OrthoDB" id="2351976at2759"/>
<evidence type="ECO:0000256" key="2">
    <source>
        <dbReference type="SAM" id="Phobius"/>
    </source>
</evidence>
<dbReference type="Proteomes" id="UP000076078">
    <property type="component" value="Unassembled WGS sequence"/>
</dbReference>
<keyword evidence="2" id="KW-0812">Transmembrane</keyword>
<keyword evidence="4" id="KW-1185">Reference proteome</keyword>
<feature type="region of interest" description="Disordered" evidence="1">
    <location>
        <begin position="437"/>
        <end position="473"/>
    </location>
</feature>
<dbReference type="EMBL" id="LODT01000032">
    <property type="protein sequence ID" value="KYQ91946.1"/>
    <property type="molecule type" value="Genomic_DNA"/>
</dbReference>
<dbReference type="AlphaFoldDB" id="A0A151ZDB7"/>
<keyword evidence="2" id="KW-0472">Membrane</keyword>
<evidence type="ECO:0000256" key="1">
    <source>
        <dbReference type="SAM" id="MobiDB-lite"/>
    </source>
</evidence>
<feature type="compositionally biased region" description="Low complexity" evidence="1">
    <location>
        <begin position="437"/>
        <end position="459"/>
    </location>
</feature>
<accession>A0A151ZDB7</accession>
<name>A0A151ZDB7_TIELA</name>
<protein>
    <submittedName>
        <fullName evidence="3">Uncharacterized protein</fullName>
    </submittedName>
</protein>
<keyword evidence="2" id="KW-1133">Transmembrane helix</keyword>
<reference evidence="3 4" key="1">
    <citation type="submission" date="2015-12" db="EMBL/GenBank/DDBJ databases">
        <title>Dictyostelia acquired genes for synthesis and detection of signals that induce cell-type specialization by lateral gene transfer from prokaryotes.</title>
        <authorList>
            <person name="Gloeckner G."/>
            <person name="Schaap P."/>
        </authorList>
    </citation>
    <scope>NUCLEOTIDE SEQUENCE [LARGE SCALE GENOMIC DNA]</scope>
    <source>
        <strain evidence="3 4">TK</strain>
    </source>
</reference>
<comment type="caution">
    <text evidence="3">The sequence shown here is derived from an EMBL/GenBank/DDBJ whole genome shotgun (WGS) entry which is preliminary data.</text>
</comment>
<organism evidence="3 4">
    <name type="scientific">Tieghemostelium lacteum</name>
    <name type="common">Slime mold</name>
    <name type="synonym">Dictyostelium lacteum</name>
    <dbReference type="NCBI Taxonomy" id="361077"/>
    <lineage>
        <taxon>Eukaryota</taxon>
        <taxon>Amoebozoa</taxon>
        <taxon>Evosea</taxon>
        <taxon>Eumycetozoa</taxon>
        <taxon>Dictyostelia</taxon>
        <taxon>Dictyosteliales</taxon>
        <taxon>Raperosteliaceae</taxon>
        <taxon>Tieghemostelium</taxon>
    </lineage>
</organism>
<proteinExistence type="predicted"/>
<evidence type="ECO:0000313" key="4">
    <source>
        <dbReference type="Proteomes" id="UP000076078"/>
    </source>
</evidence>